<dbReference type="GO" id="GO:0045943">
    <property type="term" value="P:positive regulation of transcription by RNA polymerase I"/>
    <property type="evidence" value="ECO:0007669"/>
    <property type="project" value="InterPro"/>
</dbReference>
<evidence type="ECO:0000256" key="4">
    <source>
        <dbReference type="ARBA" id="ARBA00022574"/>
    </source>
</evidence>
<sequence length="316" mass="34407">MCTIVDNQVKIFWFDYSLCTSCLPISSGRFGSLKKIVSLCAHPSKDIIATGNGLGEIFFWWNLTTVFEGLELDHSRILETETNESDSELSLSTSENTPCDVNTFKNVLNLISKKATIGEAPCWRPVGNCSIKKATIHWHSQAILSLAFSAEGGHLFSGGFEGVLVKWDITECFGGPRLRRYLPRLNAPITGIETIHPDIDASPTSCLSLILAANTFHVLPTSLTGVIHSHYGMSSSSLFYNCFPALPALSPSPTHIRVAIENSDSSVFLVLPEAKGLICSSSLPSEHFSFLVNGPLGDLQIVALKRATPVERVILI</sequence>
<keyword evidence="7" id="KW-0539">Nucleus</keyword>
<dbReference type="Gene3D" id="2.130.10.10">
    <property type="entry name" value="YVTN repeat-like/Quinoprotein amine dehydrogenase"/>
    <property type="match status" value="1"/>
</dbReference>
<keyword evidence="6" id="KW-0804">Transcription</keyword>
<keyword evidence="4 8" id="KW-0853">WD repeat</keyword>
<reference evidence="9" key="1">
    <citation type="submission" date="2018-11" db="EMBL/GenBank/DDBJ databases">
        <authorList>
            <consortium name="Pathogen Informatics"/>
        </authorList>
    </citation>
    <scope>NUCLEOTIDE SEQUENCE</scope>
</reference>
<evidence type="ECO:0000256" key="3">
    <source>
        <dbReference type="ARBA" id="ARBA00022552"/>
    </source>
</evidence>
<dbReference type="EMBL" id="CAAALY010066978">
    <property type="protein sequence ID" value="VEL24297.1"/>
    <property type="molecule type" value="Genomic_DNA"/>
</dbReference>
<evidence type="ECO:0000256" key="1">
    <source>
        <dbReference type="ARBA" id="ARBA00004604"/>
    </source>
</evidence>
<comment type="subcellular location">
    <subcellularLocation>
        <location evidence="1">Nucleus</location>
        <location evidence="1">Nucleolus</location>
    </subcellularLocation>
</comment>
<dbReference type="InterPro" id="IPR036322">
    <property type="entry name" value="WD40_repeat_dom_sf"/>
</dbReference>
<dbReference type="PROSITE" id="PS50082">
    <property type="entry name" value="WD_REPEATS_2"/>
    <property type="match status" value="1"/>
</dbReference>
<dbReference type="SMART" id="SM00320">
    <property type="entry name" value="WD40"/>
    <property type="match status" value="2"/>
</dbReference>
<keyword evidence="3" id="KW-0698">rRNA processing</keyword>
<dbReference type="GO" id="GO:0032040">
    <property type="term" value="C:small-subunit processome"/>
    <property type="evidence" value="ECO:0007669"/>
    <property type="project" value="InterPro"/>
</dbReference>
<protein>
    <submittedName>
        <fullName evidence="9">Uncharacterized protein</fullName>
    </submittedName>
</protein>
<dbReference type="PANTHER" id="PTHR44215:SF1">
    <property type="entry name" value="WD REPEAT-CONTAINING PROTEIN 75"/>
    <property type="match status" value="1"/>
</dbReference>
<dbReference type="InterPro" id="IPR053826">
    <property type="entry name" value="WDR75"/>
</dbReference>
<dbReference type="Pfam" id="PF23869">
    <property type="entry name" value="Beta-prop_WDR75_1st"/>
    <property type="match status" value="1"/>
</dbReference>
<dbReference type="PANTHER" id="PTHR44215">
    <property type="entry name" value="WD REPEAT-CONTAINING PROTEIN 75"/>
    <property type="match status" value="1"/>
</dbReference>
<dbReference type="OrthoDB" id="4096at2759"/>
<evidence type="ECO:0000313" key="10">
    <source>
        <dbReference type="Proteomes" id="UP000784294"/>
    </source>
</evidence>
<evidence type="ECO:0000256" key="5">
    <source>
        <dbReference type="ARBA" id="ARBA00022737"/>
    </source>
</evidence>
<dbReference type="SUPFAM" id="SSF50978">
    <property type="entry name" value="WD40 repeat-like"/>
    <property type="match status" value="1"/>
</dbReference>
<keyword evidence="10" id="KW-1185">Reference proteome</keyword>
<comment type="caution">
    <text evidence="9">The sequence shown here is derived from an EMBL/GenBank/DDBJ whole genome shotgun (WGS) entry which is preliminary data.</text>
</comment>
<evidence type="ECO:0000256" key="7">
    <source>
        <dbReference type="ARBA" id="ARBA00023242"/>
    </source>
</evidence>
<evidence type="ECO:0000313" key="9">
    <source>
        <dbReference type="EMBL" id="VEL24297.1"/>
    </source>
</evidence>
<evidence type="ECO:0000256" key="2">
    <source>
        <dbReference type="ARBA" id="ARBA00022517"/>
    </source>
</evidence>
<accession>A0A3S5A0C7</accession>
<dbReference type="InterPro" id="IPR015943">
    <property type="entry name" value="WD40/YVTN_repeat-like_dom_sf"/>
</dbReference>
<dbReference type="GO" id="GO:0003723">
    <property type="term" value="F:RNA binding"/>
    <property type="evidence" value="ECO:0007669"/>
    <property type="project" value="InterPro"/>
</dbReference>
<gene>
    <name evidence="9" type="ORF">PXEA_LOCUS17737</name>
</gene>
<feature type="repeat" description="WD" evidence="8">
    <location>
        <begin position="136"/>
        <end position="169"/>
    </location>
</feature>
<dbReference type="Proteomes" id="UP000784294">
    <property type="component" value="Unassembled WGS sequence"/>
</dbReference>
<dbReference type="GO" id="GO:0006364">
    <property type="term" value="P:rRNA processing"/>
    <property type="evidence" value="ECO:0007669"/>
    <property type="project" value="UniProtKB-KW"/>
</dbReference>
<evidence type="ECO:0000256" key="8">
    <source>
        <dbReference type="PROSITE-ProRule" id="PRU00221"/>
    </source>
</evidence>
<organism evidence="9 10">
    <name type="scientific">Protopolystoma xenopodis</name>
    <dbReference type="NCBI Taxonomy" id="117903"/>
    <lineage>
        <taxon>Eukaryota</taxon>
        <taxon>Metazoa</taxon>
        <taxon>Spiralia</taxon>
        <taxon>Lophotrochozoa</taxon>
        <taxon>Platyhelminthes</taxon>
        <taxon>Monogenea</taxon>
        <taxon>Polyopisthocotylea</taxon>
        <taxon>Polystomatidea</taxon>
        <taxon>Polystomatidae</taxon>
        <taxon>Protopolystoma</taxon>
    </lineage>
</organism>
<evidence type="ECO:0000256" key="6">
    <source>
        <dbReference type="ARBA" id="ARBA00023163"/>
    </source>
</evidence>
<dbReference type="GO" id="GO:2000234">
    <property type="term" value="P:positive regulation of rRNA processing"/>
    <property type="evidence" value="ECO:0007669"/>
    <property type="project" value="TreeGrafter"/>
</dbReference>
<proteinExistence type="predicted"/>
<dbReference type="AlphaFoldDB" id="A0A3S5A0C7"/>
<dbReference type="InterPro" id="IPR001680">
    <property type="entry name" value="WD40_rpt"/>
</dbReference>
<name>A0A3S5A0C7_9PLAT</name>
<keyword evidence="2" id="KW-0690">Ribosome biogenesis</keyword>
<keyword evidence="5" id="KW-0677">Repeat</keyword>